<keyword evidence="3" id="KW-1185">Reference proteome</keyword>
<feature type="region of interest" description="Disordered" evidence="1">
    <location>
        <begin position="103"/>
        <end position="154"/>
    </location>
</feature>
<gene>
    <name evidence="2" type="ORF">CLAFUR5_11427</name>
</gene>
<feature type="compositionally biased region" description="Basic and acidic residues" evidence="1">
    <location>
        <begin position="143"/>
        <end position="154"/>
    </location>
</feature>
<protein>
    <submittedName>
        <fullName evidence="2">Uncharacterized protein</fullName>
    </submittedName>
</protein>
<dbReference type="EMBL" id="CP090170">
    <property type="protein sequence ID" value="UJO21155.1"/>
    <property type="molecule type" value="Genomic_DNA"/>
</dbReference>
<feature type="compositionally biased region" description="Basic and acidic residues" evidence="1">
    <location>
        <begin position="49"/>
        <end position="61"/>
    </location>
</feature>
<feature type="compositionally biased region" description="Basic residues" evidence="1">
    <location>
        <begin position="123"/>
        <end position="133"/>
    </location>
</feature>
<feature type="region of interest" description="Disordered" evidence="1">
    <location>
        <begin position="1"/>
        <end position="61"/>
    </location>
</feature>
<evidence type="ECO:0000313" key="2">
    <source>
        <dbReference type="EMBL" id="UJO21155.1"/>
    </source>
</evidence>
<dbReference type="GeneID" id="71991305"/>
<feature type="compositionally biased region" description="Low complexity" evidence="1">
    <location>
        <begin position="27"/>
        <end position="36"/>
    </location>
</feature>
<accession>A0A9Q8PEW0</accession>
<organism evidence="2 3">
    <name type="scientific">Passalora fulva</name>
    <name type="common">Tomato leaf mold</name>
    <name type="synonym">Cladosporium fulvum</name>
    <dbReference type="NCBI Taxonomy" id="5499"/>
    <lineage>
        <taxon>Eukaryota</taxon>
        <taxon>Fungi</taxon>
        <taxon>Dikarya</taxon>
        <taxon>Ascomycota</taxon>
        <taxon>Pezizomycotina</taxon>
        <taxon>Dothideomycetes</taxon>
        <taxon>Dothideomycetidae</taxon>
        <taxon>Mycosphaerellales</taxon>
        <taxon>Mycosphaerellaceae</taxon>
        <taxon>Fulvia</taxon>
    </lineage>
</organism>
<reference evidence="2" key="2">
    <citation type="journal article" date="2022" name="Microb. Genom.">
        <title>A chromosome-scale genome assembly of the tomato pathogen Cladosporium fulvum reveals a compartmentalized genome architecture and the presence of a dispensable chromosome.</title>
        <authorList>
            <person name="Zaccaron A.Z."/>
            <person name="Chen L.H."/>
            <person name="Samaras A."/>
            <person name="Stergiopoulos I."/>
        </authorList>
    </citation>
    <scope>NUCLEOTIDE SEQUENCE</scope>
    <source>
        <strain evidence="2">Race5_Kim</strain>
    </source>
</reference>
<reference evidence="2" key="1">
    <citation type="submission" date="2021-12" db="EMBL/GenBank/DDBJ databases">
        <authorList>
            <person name="Zaccaron A."/>
            <person name="Stergiopoulos I."/>
        </authorList>
    </citation>
    <scope>NUCLEOTIDE SEQUENCE</scope>
    <source>
        <strain evidence="2">Race5_Kim</strain>
    </source>
</reference>
<evidence type="ECO:0000313" key="3">
    <source>
        <dbReference type="Proteomes" id="UP000756132"/>
    </source>
</evidence>
<evidence type="ECO:0000256" key="1">
    <source>
        <dbReference type="SAM" id="MobiDB-lite"/>
    </source>
</evidence>
<dbReference type="RefSeq" id="XP_047765521.1">
    <property type="nucleotide sequence ID" value="XM_047910575.1"/>
</dbReference>
<dbReference type="KEGG" id="ffu:CLAFUR5_11427"/>
<name>A0A9Q8PEW0_PASFU</name>
<dbReference type="AlphaFoldDB" id="A0A9Q8PEW0"/>
<sequence>MGKTSANEATSQKQKPGKTQQVKENATSSTPTSSTSRQDVDGELPGHNTMDHEDAIQKAVDEQLLRELNATIPVEFRDADDGKTTAAPAPTALEIAEKKAQEVLNAQSAPSIAPPKGASKPGTKMKTRSKARSSQRELAASDGLERDGERAEEG</sequence>
<feature type="compositionally biased region" description="Polar residues" evidence="1">
    <location>
        <begin position="1"/>
        <end position="26"/>
    </location>
</feature>
<dbReference type="Proteomes" id="UP000756132">
    <property type="component" value="Chromosome 8"/>
</dbReference>
<proteinExistence type="predicted"/>